<dbReference type="SUPFAM" id="SSF102705">
    <property type="entry name" value="NIF3 (NGG1p interacting factor 3)-like"/>
    <property type="match status" value="1"/>
</dbReference>
<evidence type="ECO:0000313" key="4">
    <source>
        <dbReference type="EMBL" id="MFL0251961.1"/>
    </source>
</evidence>
<keyword evidence="5" id="KW-1185">Reference proteome</keyword>
<proteinExistence type="inferred from homology"/>
<dbReference type="PANTHER" id="PTHR13799">
    <property type="entry name" value="NGG1 INTERACTING FACTOR 3"/>
    <property type="match status" value="1"/>
</dbReference>
<organism evidence="4 5">
    <name type="scientific">Clostridium neuense</name>
    <dbReference type="NCBI Taxonomy" id="1728934"/>
    <lineage>
        <taxon>Bacteria</taxon>
        <taxon>Bacillati</taxon>
        <taxon>Bacillota</taxon>
        <taxon>Clostridia</taxon>
        <taxon>Eubacteriales</taxon>
        <taxon>Clostridiaceae</taxon>
        <taxon>Clostridium</taxon>
    </lineage>
</organism>
<sequence length="264" mass="29656">MNVSIKNVIEALTTPAVPIENNVDELQFGNPNTVVTGIATTFLATQEVIEKAKALGINLIISHEGIFYSHRFNSKIAEDNKVYKKKCQTLKESGIAIYRYHDYPHRYAPDAITAGLLKKLGFEDYEVENRQIASILEIPQMTVKEVITHIKNKLGISNIRFTGDLSMPCRRAGILVGYRGSGEVAIPLFEKENLDIVIYGEGPEWETPEYVRDAIYQGQNKALIVLGHRESEAAAMEYLVKELQNKFPDVPVKFIAETPVFKTI</sequence>
<evidence type="ECO:0000256" key="3">
    <source>
        <dbReference type="ARBA" id="ARBA00022723"/>
    </source>
</evidence>
<dbReference type="Gene3D" id="3.40.1390.30">
    <property type="entry name" value="NIF3 (NGG1p interacting factor 3)-like"/>
    <property type="match status" value="2"/>
</dbReference>
<evidence type="ECO:0000256" key="2">
    <source>
        <dbReference type="ARBA" id="ARBA00022112"/>
    </source>
</evidence>
<dbReference type="PANTHER" id="PTHR13799:SF14">
    <property type="entry name" value="GTP CYCLOHYDROLASE 1 TYPE 2 HOMOLOG"/>
    <property type="match status" value="1"/>
</dbReference>
<comment type="similarity">
    <text evidence="1">Belongs to the GTP cyclohydrolase I type 2/NIF3 family.</text>
</comment>
<dbReference type="InterPro" id="IPR036069">
    <property type="entry name" value="DUF34/NIF3_sf"/>
</dbReference>
<reference evidence="4 5" key="1">
    <citation type="submission" date="2024-11" db="EMBL/GenBank/DDBJ databases">
        <authorList>
            <person name="Heng Y.C."/>
            <person name="Lim A.C.H."/>
            <person name="Lee J.K.Y."/>
            <person name="Kittelmann S."/>
        </authorList>
    </citation>
    <scope>NUCLEOTIDE SEQUENCE [LARGE SCALE GENOMIC DNA]</scope>
    <source>
        <strain evidence="4 5">WILCCON 0114</strain>
    </source>
</reference>
<dbReference type="Proteomes" id="UP001623592">
    <property type="component" value="Unassembled WGS sequence"/>
</dbReference>
<dbReference type="EMBL" id="JBJIAA010000013">
    <property type="protein sequence ID" value="MFL0251961.1"/>
    <property type="molecule type" value="Genomic_DNA"/>
</dbReference>
<dbReference type="InterPro" id="IPR002678">
    <property type="entry name" value="DUF34/NIF3"/>
</dbReference>
<evidence type="ECO:0000313" key="5">
    <source>
        <dbReference type="Proteomes" id="UP001623592"/>
    </source>
</evidence>
<accession>A0ABW8THE9</accession>
<keyword evidence="3" id="KW-0479">Metal-binding</keyword>
<protein>
    <recommendedName>
        <fullName evidence="2">GTP cyclohydrolase 1 type 2 homolog</fullName>
    </recommendedName>
</protein>
<evidence type="ECO:0000256" key="1">
    <source>
        <dbReference type="ARBA" id="ARBA00006964"/>
    </source>
</evidence>
<gene>
    <name evidence="4" type="ORF">ACJDT4_16195</name>
</gene>
<dbReference type="RefSeq" id="WP_406788611.1">
    <property type="nucleotide sequence ID" value="NZ_JBJIAA010000013.1"/>
</dbReference>
<comment type="caution">
    <text evidence="4">The sequence shown here is derived from an EMBL/GenBank/DDBJ whole genome shotgun (WGS) entry which is preliminary data.</text>
</comment>
<dbReference type="Pfam" id="PF01784">
    <property type="entry name" value="DUF34_NIF3"/>
    <property type="match status" value="1"/>
</dbReference>
<name>A0ABW8THE9_9CLOT</name>